<dbReference type="CTD" id="9820637"/>
<evidence type="ECO:0000313" key="2">
    <source>
        <dbReference type="Proteomes" id="UP000483820"/>
    </source>
</evidence>
<reference evidence="1 2" key="1">
    <citation type="submission" date="2019-12" db="EMBL/GenBank/DDBJ databases">
        <title>Chromosome-level assembly of the Caenorhabditis remanei genome.</title>
        <authorList>
            <person name="Teterina A.A."/>
            <person name="Willis J.H."/>
            <person name="Phillips P.C."/>
        </authorList>
    </citation>
    <scope>NUCLEOTIDE SEQUENCE [LARGE SCALE GENOMIC DNA]</scope>
    <source>
        <strain evidence="1 2">PX506</strain>
        <tissue evidence="1">Whole organism</tissue>
    </source>
</reference>
<gene>
    <name evidence="1" type="ORF">GCK72_020392</name>
</gene>
<organism evidence="1 2">
    <name type="scientific">Caenorhabditis remanei</name>
    <name type="common">Caenorhabditis vulgaris</name>
    <dbReference type="NCBI Taxonomy" id="31234"/>
    <lineage>
        <taxon>Eukaryota</taxon>
        <taxon>Metazoa</taxon>
        <taxon>Ecdysozoa</taxon>
        <taxon>Nematoda</taxon>
        <taxon>Chromadorea</taxon>
        <taxon>Rhabditida</taxon>
        <taxon>Rhabditina</taxon>
        <taxon>Rhabditomorpha</taxon>
        <taxon>Rhabditoidea</taxon>
        <taxon>Rhabditidae</taxon>
        <taxon>Peloderinae</taxon>
        <taxon>Caenorhabditis</taxon>
    </lineage>
</organism>
<dbReference type="EMBL" id="WUAV01000005">
    <property type="protein sequence ID" value="KAF1753835.1"/>
    <property type="molecule type" value="Genomic_DNA"/>
</dbReference>
<proteinExistence type="predicted"/>
<accession>A0A6A5GGY8</accession>
<dbReference type="PANTHER" id="PTHR22751">
    <property type="entry name" value="G-PROTEIN COUPLED RECEPTOR-RELATED"/>
    <property type="match status" value="1"/>
</dbReference>
<evidence type="ECO:0000313" key="1">
    <source>
        <dbReference type="EMBL" id="KAF1753835.1"/>
    </source>
</evidence>
<protein>
    <recommendedName>
        <fullName evidence="3">G-protein coupled receptors family 1 profile domain-containing protein</fullName>
    </recommendedName>
</protein>
<dbReference type="KEGG" id="crq:GCK72_020392"/>
<dbReference type="Proteomes" id="UP000483820">
    <property type="component" value="Chromosome V"/>
</dbReference>
<dbReference type="RefSeq" id="XP_003116412.2">
    <property type="nucleotide sequence ID" value="XM_003116364.2"/>
</dbReference>
<dbReference type="AlphaFoldDB" id="A0A6A5GGY8"/>
<name>A0A6A5GGY8_CAERE</name>
<dbReference type="GO" id="GO:0008528">
    <property type="term" value="F:G protein-coupled peptide receptor activity"/>
    <property type="evidence" value="ECO:0007669"/>
    <property type="project" value="InterPro"/>
</dbReference>
<dbReference type="GeneID" id="9820637"/>
<dbReference type="InterPro" id="IPR019427">
    <property type="entry name" value="7TM_GPCR_serpentine_rcpt_Srw"/>
</dbReference>
<dbReference type="SUPFAM" id="SSF81321">
    <property type="entry name" value="Family A G protein-coupled receptor-like"/>
    <property type="match status" value="1"/>
</dbReference>
<comment type="caution">
    <text evidence="1">The sequence shown here is derived from an EMBL/GenBank/DDBJ whole genome shotgun (WGS) entry which is preliminary data.</text>
</comment>
<evidence type="ECO:0008006" key="3">
    <source>
        <dbReference type="Google" id="ProtNLM"/>
    </source>
</evidence>
<dbReference type="PANTHER" id="PTHR22751:SF54">
    <property type="entry name" value="G-PROTEIN COUPLED RECEPTORS FAMILY 1 PROFILE DOMAIN-CONTAINING PROTEIN"/>
    <property type="match status" value="1"/>
</dbReference>
<dbReference type="Pfam" id="PF10324">
    <property type="entry name" value="7TM_GPCR_Srw"/>
    <property type="match status" value="1"/>
</dbReference>
<sequence>MILPFLAFLLIREIGKGRLARRQLMRSQASNAKPDNTTIVISTMTVVSMLAELPSGIHNFFFLYYTEFSRDTDIIEFLVLLHGPFKLLTAFNTMSHCLISLAVSSQYQNAVVSLFPIVRKLKKPRNIIRVTPSGSSEGNMMTRAFYKK</sequence>
<dbReference type="Gene3D" id="1.20.1070.10">
    <property type="entry name" value="Rhodopsin 7-helix transmembrane proteins"/>
    <property type="match status" value="1"/>
</dbReference>